<name>A0ABT4DAX9_9CLOT</name>
<dbReference type="RefSeq" id="WP_268061901.1">
    <property type="nucleotide sequence ID" value="NZ_JAPQFJ010000013.1"/>
</dbReference>
<dbReference type="EMBL" id="JAPQFJ010000013">
    <property type="protein sequence ID" value="MCY6959474.1"/>
    <property type="molecule type" value="Genomic_DNA"/>
</dbReference>
<evidence type="ECO:0000313" key="2">
    <source>
        <dbReference type="EMBL" id="MCY6959474.1"/>
    </source>
</evidence>
<dbReference type="Proteomes" id="UP001144612">
    <property type="component" value="Unassembled WGS sequence"/>
</dbReference>
<dbReference type="Pfam" id="PF13672">
    <property type="entry name" value="PP2C_2"/>
    <property type="match status" value="1"/>
</dbReference>
<dbReference type="NCBIfam" id="NF033484">
    <property type="entry name" value="Stp1_PP2C_phos"/>
    <property type="match status" value="1"/>
</dbReference>
<dbReference type="InterPro" id="IPR036457">
    <property type="entry name" value="PPM-type-like_dom_sf"/>
</dbReference>
<dbReference type="PANTHER" id="PTHR47992">
    <property type="entry name" value="PROTEIN PHOSPHATASE"/>
    <property type="match status" value="1"/>
</dbReference>
<evidence type="ECO:0000259" key="1">
    <source>
        <dbReference type="PROSITE" id="PS51746"/>
    </source>
</evidence>
<keyword evidence="3" id="KW-1185">Reference proteome</keyword>
<evidence type="ECO:0000313" key="3">
    <source>
        <dbReference type="Proteomes" id="UP001144612"/>
    </source>
</evidence>
<proteinExistence type="predicted"/>
<dbReference type="InterPro" id="IPR001932">
    <property type="entry name" value="PPM-type_phosphatase-like_dom"/>
</dbReference>
<gene>
    <name evidence="2" type="ORF">OW729_12720</name>
</gene>
<dbReference type="SUPFAM" id="SSF81606">
    <property type="entry name" value="PP2C-like"/>
    <property type="match status" value="1"/>
</dbReference>
<dbReference type="SMART" id="SM00332">
    <property type="entry name" value="PP2Cc"/>
    <property type="match status" value="1"/>
</dbReference>
<accession>A0ABT4DAX9</accession>
<organism evidence="2 3">
    <name type="scientific">Clostridium brassicae</name>
    <dbReference type="NCBI Taxonomy" id="2999072"/>
    <lineage>
        <taxon>Bacteria</taxon>
        <taxon>Bacillati</taxon>
        <taxon>Bacillota</taxon>
        <taxon>Clostridia</taxon>
        <taxon>Eubacteriales</taxon>
        <taxon>Clostridiaceae</taxon>
        <taxon>Clostridium</taxon>
    </lineage>
</organism>
<feature type="domain" description="PPM-type phosphatase" evidence="1">
    <location>
        <begin position="12"/>
        <end position="247"/>
    </location>
</feature>
<dbReference type="InterPro" id="IPR015655">
    <property type="entry name" value="PP2C"/>
</dbReference>
<comment type="caution">
    <text evidence="2">The sequence shown here is derived from an EMBL/GenBank/DDBJ whole genome shotgun (WGS) entry which is preliminary data.</text>
</comment>
<dbReference type="Gene3D" id="3.60.40.10">
    <property type="entry name" value="PPM-type phosphatase domain"/>
    <property type="match status" value="1"/>
</dbReference>
<dbReference type="PROSITE" id="PS51746">
    <property type="entry name" value="PPM_2"/>
    <property type="match status" value="1"/>
</dbReference>
<dbReference type="SMART" id="SM00331">
    <property type="entry name" value="PP2C_SIG"/>
    <property type="match status" value="1"/>
</dbReference>
<reference evidence="2" key="1">
    <citation type="submission" date="2022-12" db="EMBL/GenBank/DDBJ databases">
        <title>Clostridium sp. nov., isolated from industrial wastewater.</title>
        <authorList>
            <person name="Jiayan W."/>
        </authorList>
    </citation>
    <scope>NUCLEOTIDE SEQUENCE</scope>
    <source>
        <strain evidence="2">ZC22-4</strain>
    </source>
</reference>
<protein>
    <submittedName>
        <fullName evidence="2">Stp1/IreP family PP2C-type Ser/Thr phosphatase</fullName>
    </submittedName>
</protein>
<sequence length="249" mass="27580">MNIYRQNNGKGTVGYLSDKGNVREINEDYLDFYGNEAFQLCVVADGMGGHNAGEIASKMAVESCINYIKGLYEIDDAVETLRNSIIYANEVVYSESKKNDKLNGMGTTITACLLKGDHIVIANVGDSSCFIVDERGVEKITKDHSLVQQLIDDGSITEEEANNHPNKNIITRALGTKKSVEIDIFIRKRDEITKVILCTDGLTNEVNKDEMYDIILKNKNREACELLVELAKNKGGRDNISVLIFGGEC</sequence>
<dbReference type="CDD" id="cd00143">
    <property type="entry name" value="PP2Cc"/>
    <property type="match status" value="1"/>
</dbReference>